<name>A0ABX0XDG7_9BACT</name>
<dbReference type="SUPFAM" id="SSF53474">
    <property type="entry name" value="alpha/beta-Hydrolases"/>
    <property type="match status" value="1"/>
</dbReference>
<organism evidence="1 2">
    <name type="scientific">Neolewinella antarctica</name>
    <dbReference type="NCBI Taxonomy" id="442734"/>
    <lineage>
        <taxon>Bacteria</taxon>
        <taxon>Pseudomonadati</taxon>
        <taxon>Bacteroidota</taxon>
        <taxon>Saprospiria</taxon>
        <taxon>Saprospirales</taxon>
        <taxon>Lewinellaceae</taxon>
        <taxon>Neolewinella</taxon>
    </lineage>
</organism>
<dbReference type="EMBL" id="JAATJH010000004">
    <property type="protein sequence ID" value="NJC27354.1"/>
    <property type="molecule type" value="Genomic_DNA"/>
</dbReference>
<reference evidence="1 2" key="1">
    <citation type="submission" date="2020-03" db="EMBL/GenBank/DDBJ databases">
        <title>Genomic Encyclopedia of Type Strains, Phase IV (KMG-IV): sequencing the most valuable type-strain genomes for metagenomic binning, comparative biology and taxonomic classification.</title>
        <authorList>
            <person name="Goeker M."/>
        </authorList>
    </citation>
    <scope>NUCLEOTIDE SEQUENCE [LARGE SCALE GENOMIC DNA]</scope>
    <source>
        <strain evidence="1 2">DSM 105096</strain>
    </source>
</reference>
<proteinExistence type="predicted"/>
<protein>
    <submittedName>
        <fullName evidence="1">Pimeloyl-ACP methyl ester carboxylesterase</fullName>
    </submittedName>
</protein>
<accession>A0ABX0XDG7</accession>
<keyword evidence="2" id="KW-1185">Reference proteome</keyword>
<dbReference type="InterPro" id="IPR029058">
    <property type="entry name" value="AB_hydrolase_fold"/>
</dbReference>
<comment type="caution">
    <text evidence="1">The sequence shown here is derived from an EMBL/GenBank/DDBJ whole genome shotgun (WGS) entry which is preliminary data.</text>
</comment>
<evidence type="ECO:0000313" key="1">
    <source>
        <dbReference type="EMBL" id="NJC27354.1"/>
    </source>
</evidence>
<dbReference type="RefSeq" id="WP_168038364.1">
    <property type="nucleotide sequence ID" value="NZ_JAATJH010000004.1"/>
</dbReference>
<sequence length="318" mass="35115">MNLRKLLFKSLGTGLNAYSYLSPKKAGDLTFKVFASPPTPRIRPKEKDFLDTAERLDFKYEGKNIPVYAWGPADGPVVFCAYGWGYNAGRWRHYVPALVEAGKRVVAFDPIGHGNADKGTLHFPAMVGIERAILKMTDGCELALVHSFGGGCLVEALIGLPQKYHPKRMCVLAVLSEVKWLFLVFAKTLGLRPVVFRELENHIKGLTGRRLEDFDIAASTQQLAHVQALIIHDPKDTVTTFRNSERNHSYWPGSALYRSNGGGHNLGTPEITHNVLDFLLNGTLPEGVTVNRGDLQPLPAIVTQEDLIVSGGVSDYYT</sequence>
<dbReference type="Gene3D" id="3.40.50.1820">
    <property type="entry name" value="alpha/beta hydrolase"/>
    <property type="match status" value="1"/>
</dbReference>
<gene>
    <name evidence="1" type="ORF">GGR27_002867</name>
</gene>
<dbReference type="Proteomes" id="UP000770785">
    <property type="component" value="Unassembled WGS sequence"/>
</dbReference>
<evidence type="ECO:0000313" key="2">
    <source>
        <dbReference type="Proteomes" id="UP000770785"/>
    </source>
</evidence>